<dbReference type="GO" id="GO:0030257">
    <property type="term" value="C:type III protein secretion system complex"/>
    <property type="evidence" value="ECO:0007669"/>
    <property type="project" value="InterPro"/>
</dbReference>
<evidence type="ECO:0000256" key="7">
    <source>
        <dbReference type="ARBA" id="ARBA00022967"/>
    </source>
</evidence>
<proteinExistence type="predicted"/>
<comment type="subcellular location">
    <subcellularLocation>
        <location evidence="1">Cytoplasm</location>
    </subcellularLocation>
</comment>
<accession>A0A430G467</accession>
<organism evidence="10 11">
    <name type="scientific">Sphingomonas koreensis</name>
    <dbReference type="NCBI Taxonomy" id="93064"/>
    <lineage>
        <taxon>Bacteria</taxon>
        <taxon>Pseudomonadati</taxon>
        <taxon>Pseudomonadota</taxon>
        <taxon>Alphaproteobacteria</taxon>
        <taxon>Sphingomonadales</taxon>
        <taxon>Sphingomonadaceae</taxon>
        <taxon>Sphingomonas</taxon>
    </lineage>
</organism>
<evidence type="ECO:0000313" key="11">
    <source>
        <dbReference type="Proteomes" id="UP000287746"/>
    </source>
</evidence>
<keyword evidence="5" id="KW-0067">ATP-binding</keyword>
<dbReference type="PROSITE" id="PS00152">
    <property type="entry name" value="ATPASE_ALPHA_BETA"/>
    <property type="match status" value="1"/>
</dbReference>
<keyword evidence="7" id="KW-1278">Translocase</keyword>
<dbReference type="InterPro" id="IPR027417">
    <property type="entry name" value="P-loop_NTPase"/>
</dbReference>
<keyword evidence="2" id="KW-0813">Transport</keyword>
<dbReference type="SUPFAM" id="SSF52540">
    <property type="entry name" value="P-loop containing nucleoside triphosphate hydrolases"/>
    <property type="match status" value="1"/>
</dbReference>
<evidence type="ECO:0000256" key="8">
    <source>
        <dbReference type="ARBA" id="ARBA00034006"/>
    </source>
</evidence>
<dbReference type="InterPro" id="IPR040627">
    <property type="entry name" value="T3SS_ATPase_C"/>
</dbReference>
<dbReference type="GO" id="GO:0005524">
    <property type="term" value="F:ATP binding"/>
    <property type="evidence" value="ECO:0007669"/>
    <property type="project" value="UniProtKB-KW"/>
</dbReference>
<dbReference type="AlphaFoldDB" id="A0A430G467"/>
<feature type="domain" description="AAA+ ATPase" evidence="9">
    <location>
        <begin position="219"/>
        <end position="401"/>
    </location>
</feature>
<evidence type="ECO:0000313" key="10">
    <source>
        <dbReference type="EMBL" id="RSY85956.1"/>
    </source>
</evidence>
<dbReference type="NCBIfam" id="TIGR01026">
    <property type="entry name" value="fliI_yscN"/>
    <property type="match status" value="1"/>
</dbReference>
<sequence length="500" mass="53125">MREASPCWPQGYAAGAKSSISFATLHSSAVRQGWNARSGRLISIWHVNGAGSQPCCATWRANRPVEHPFITRLRDVELALPHGEVTAIASTHVRATGPICALGDLCEVEDGAGNWNGLAQVAAIDAAGLTLVPLEDAAAIRLRARVRVRRGGEQVGIGDAYAGRAIDAVGRPIDGGEAIRPIRFVRPSGTLLPALSRVTPARMFSTGIRAIDGLLSLGLGQRIGIFAASGVGKTSLIEQIAAQAACDHCILCLVGERGREVEGMWRSMSALADAPPVTLVAATSDESPGLRARAVDTALCLAEDWRDQGRDVLLIIDSATRYAMALREIGLAASEPPTVRAYTPGVFAALPRIVERCGARAGGGSITAIMTVLSETDDVDDPIVETMKSLLDGHIVLSRTLAERGQFPAIDITRSISRLADRFMTVEHRAAARRAITALGTYDEARILIESGMYKSGASREIDQAIAARDHLSAYLRQGRDEHVGLEETIVGLRAAMGKV</sequence>
<keyword evidence="3" id="KW-0963">Cytoplasm</keyword>
<dbReference type="GO" id="GO:0016887">
    <property type="term" value="F:ATP hydrolysis activity"/>
    <property type="evidence" value="ECO:0007669"/>
    <property type="project" value="InterPro"/>
</dbReference>
<dbReference type="InterPro" id="IPR020003">
    <property type="entry name" value="ATPase_a/bsu_AS"/>
</dbReference>
<dbReference type="GO" id="GO:0008564">
    <property type="term" value="F:protein-exporting ATPase activity"/>
    <property type="evidence" value="ECO:0007669"/>
    <property type="project" value="UniProtKB-EC"/>
</dbReference>
<dbReference type="PANTHER" id="PTHR15184:SF9">
    <property type="entry name" value="SPI-1 TYPE 3 SECRETION SYSTEM ATPASE"/>
    <property type="match status" value="1"/>
</dbReference>
<evidence type="ECO:0000256" key="4">
    <source>
        <dbReference type="ARBA" id="ARBA00022741"/>
    </source>
</evidence>
<dbReference type="GO" id="GO:0030254">
    <property type="term" value="P:protein secretion by the type III secretion system"/>
    <property type="evidence" value="ECO:0007669"/>
    <property type="project" value="InterPro"/>
</dbReference>
<dbReference type="Proteomes" id="UP000287746">
    <property type="component" value="Unassembled WGS sequence"/>
</dbReference>
<dbReference type="InterPro" id="IPR005714">
    <property type="entry name" value="ATPase_T3SS_FliI/YscN"/>
</dbReference>
<evidence type="ECO:0000256" key="6">
    <source>
        <dbReference type="ARBA" id="ARBA00022927"/>
    </source>
</evidence>
<evidence type="ECO:0000259" key="9">
    <source>
        <dbReference type="SMART" id="SM00382"/>
    </source>
</evidence>
<evidence type="ECO:0000256" key="3">
    <source>
        <dbReference type="ARBA" id="ARBA00022490"/>
    </source>
</evidence>
<dbReference type="Pfam" id="PF00006">
    <property type="entry name" value="ATP-synt_ab"/>
    <property type="match status" value="1"/>
</dbReference>
<dbReference type="GO" id="GO:0005737">
    <property type="term" value="C:cytoplasm"/>
    <property type="evidence" value="ECO:0007669"/>
    <property type="project" value="UniProtKB-SubCell"/>
</dbReference>
<dbReference type="EMBL" id="QQYZ01000007">
    <property type="protein sequence ID" value="RSY85956.1"/>
    <property type="molecule type" value="Genomic_DNA"/>
</dbReference>
<keyword evidence="4" id="KW-0547">Nucleotide-binding</keyword>
<dbReference type="InterPro" id="IPR050053">
    <property type="entry name" value="ATPase_alpha/beta_chains"/>
</dbReference>
<dbReference type="InterPro" id="IPR003593">
    <property type="entry name" value="AAA+_ATPase"/>
</dbReference>
<comment type="catalytic activity">
    <reaction evidence="8">
        <text>ATP + H2O + cellular proteinSide 1 = ADP + phosphate + cellular proteinSide 2.</text>
        <dbReference type="EC" id="7.4.2.8"/>
    </reaction>
</comment>
<dbReference type="InterPro" id="IPR000194">
    <property type="entry name" value="ATPase_F1/V1/A1_a/bsu_nucl-bd"/>
</dbReference>
<evidence type="ECO:0000256" key="5">
    <source>
        <dbReference type="ARBA" id="ARBA00022840"/>
    </source>
</evidence>
<dbReference type="PANTHER" id="PTHR15184">
    <property type="entry name" value="ATP SYNTHASE"/>
    <property type="match status" value="1"/>
</dbReference>
<dbReference type="Gene3D" id="3.40.50.12240">
    <property type="match status" value="1"/>
</dbReference>
<evidence type="ECO:0000256" key="2">
    <source>
        <dbReference type="ARBA" id="ARBA00022448"/>
    </source>
</evidence>
<dbReference type="SMART" id="SM00382">
    <property type="entry name" value="AAA"/>
    <property type="match status" value="1"/>
</dbReference>
<protein>
    <submittedName>
        <fullName evidence="10">FliI/YscN family ATPase</fullName>
    </submittedName>
</protein>
<gene>
    <name evidence="10" type="ORF">DAH66_09675</name>
</gene>
<evidence type="ECO:0000256" key="1">
    <source>
        <dbReference type="ARBA" id="ARBA00004496"/>
    </source>
</evidence>
<keyword evidence="6" id="KW-0653">Protein transport</keyword>
<dbReference type="Pfam" id="PF18269">
    <property type="entry name" value="T3SS_ATPase_C"/>
    <property type="match status" value="1"/>
</dbReference>
<reference evidence="10 11" key="1">
    <citation type="submission" date="2018-07" db="EMBL/GenBank/DDBJ databases">
        <title>Genomic and Epidemiologic Investigation of an Indolent Hospital Outbreak.</title>
        <authorList>
            <person name="Johnson R.C."/>
            <person name="Deming C."/>
            <person name="Conlan S."/>
            <person name="Zellmer C.J."/>
            <person name="Michelin A.V."/>
            <person name="Lee-Lin S."/>
            <person name="Thomas P.J."/>
            <person name="Park M."/>
            <person name="Weingarten R.A."/>
            <person name="Less J."/>
            <person name="Dekker J.P."/>
            <person name="Frank K.M."/>
            <person name="Musser K.A."/>
            <person name="Mcquiston J.R."/>
            <person name="Henderson D.K."/>
            <person name="Lau A.F."/>
            <person name="Palmore T.N."/>
            <person name="Segre J.A."/>
        </authorList>
    </citation>
    <scope>NUCLEOTIDE SEQUENCE [LARGE SCALE GENOMIC DNA]</scope>
    <source>
        <strain evidence="10 11">SK-CDC1_0717</strain>
    </source>
</reference>
<comment type="caution">
    <text evidence="10">The sequence shown here is derived from an EMBL/GenBank/DDBJ whole genome shotgun (WGS) entry which is preliminary data.</text>
</comment>
<name>A0A430G467_9SPHN</name>
<dbReference type="GO" id="GO:0046933">
    <property type="term" value="F:proton-transporting ATP synthase activity, rotational mechanism"/>
    <property type="evidence" value="ECO:0007669"/>
    <property type="project" value="TreeGrafter"/>
</dbReference>